<feature type="coiled-coil region" evidence="1">
    <location>
        <begin position="184"/>
        <end position="211"/>
    </location>
</feature>
<organism evidence="3 4">
    <name type="scientific">Rhizobium ruizarguesonis</name>
    <dbReference type="NCBI Taxonomy" id="2081791"/>
    <lineage>
        <taxon>Bacteria</taxon>
        <taxon>Pseudomonadati</taxon>
        <taxon>Pseudomonadota</taxon>
        <taxon>Alphaproteobacteria</taxon>
        <taxon>Hyphomicrobiales</taxon>
        <taxon>Rhizobiaceae</taxon>
        <taxon>Rhizobium/Agrobacterium group</taxon>
        <taxon>Rhizobium</taxon>
    </lineage>
</organism>
<evidence type="ECO:0000313" key="4">
    <source>
        <dbReference type="Proteomes" id="UP000291892"/>
    </source>
</evidence>
<dbReference type="AlphaFoldDB" id="A0AAE8QFG7"/>
<dbReference type="EMBL" id="WUFC01000034">
    <property type="protein sequence ID" value="NEI52060.1"/>
    <property type="molecule type" value="Genomic_DNA"/>
</dbReference>
<evidence type="ECO:0000313" key="2">
    <source>
        <dbReference type="EMBL" id="NEI52060.1"/>
    </source>
</evidence>
<accession>A0AAE8QFG7</accession>
<evidence type="ECO:0000256" key="1">
    <source>
        <dbReference type="SAM" id="Coils"/>
    </source>
</evidence>
<sequence length="236" mass="24319">MQVATTSASIILRGTSSTAAISAAGSETDQGVLKLQRATQALQQMRQTLANSGDEAKAKAQRKLEEAKQELEMLRSSNMAPEVVARLAAELARKVGTAASEFASSVATGSPATAVPVDATTTDATAIATSGAAAALTDTSGETAAGETGSQEPDAATNVRNAYASVAEDAPKFSGISADDRETMEEFKAVVRELKQVLEKAMRELRQQDRQAGANAVPDMAGFSIATATIPTSIVV</sequence>
<dbReference type="EMBL" id="SIKX01000001">
    <property type="protein sequence ID" value="TBF20510.1"/>
    <property type="molecule type" value="Genomic_DNA"/>
</dbReference>
<comment type="caution">
    <text evidence="3">The sequence shown here is derived from an EMBL/GenBank/DDBJ whole genome shotgun (WGS) entry which is preliminary data.</text>
</comment>
<evidence type="ECO:0000313" key="3">
    <source>
        <dbReference type="EMBL" id="TBF20510.1"/>
    </source>
</evidence>
<dbReference type="Proteomes" id="UP000661163">
    <property type="component" value="Unassembled WGS sequence"/>
</dbReference>
<gene>
    <name evidence="3" type="ORF">ELG94_20275</name>
    <name evidence="2" type="ORF">GR217_30940</name>
</gene>
<dbReference type="Proteomes" id="UP000291892">
    <property type="component" value="Unassembled WGS sequence"/>
</dbReference>
<reference evidence="2 5" key="2">
    <citation type="submission" date="2019-12" db="EMBL/GenBank/DDBJ databases">
        <title>Rhizobium genotypes associated with high levels of biological nitrogen fixation by grain legumes in a temperate-maritime cropping system.</title>
        <authorList>
            <person name="Maluk M."/>
            <person name="Francesc Ferrando Molina F."/>
            <person name="Lopez Del Egido L."/>
            <person name="Lafos M."/>
            <person name="Langarica-Fuentes A."/>
            <person name="Gebre Yohannes G."/>
            <person name="Young M.W."/>
            <person name="Martin P."/>
            <person name="Gantlett R."/>
            <person name="Kenicer G."/>
            <person name="Hawes C."/>
            <person name="Begg G.S."/>
            <person name="Quilliam R.S."/>
            <person name="Squire G.R."/>
            <person name="Poole P.S."/>
            <person name="Young P.W."/>
            <person name="Iannetta P.M."/>
            <person name="James E.K."/>
        </authorList>
    </citation>
    <scope>NUCLEOTIDE SEQUENCE [LARGE SCALE GENOMIC DNA]</scope>
    <source>
        <strain evidence="2 5">JHI985</strain>
    </source>
</reference>
<protein>
    <submittedName>
        <fullName evidence="3">Uncharacterized protein</fullName>
    </submittedName>
</protein>
<dbReference type="RefSeq" id="WP_024323070.1">
    <property type="nucleotide sequence ID" value="NZ_CP084696.2"/>
</dbReference>
<proteinExistence type="predicted"/>
<name>A0AAE8QFG7_9HYPH</name>
<feature type="coiled-coil region" evidence="1">
    <location>
        <begin position="35"/>
        <end position="77"/>
    </location>
</feature>
<evidence type="ECO:0000313" key="5">
    <source>
        <dbReference type="Proteomes" id="UP000661163"/>
    </source>
</evidence>
<keyword evidence="1" id="KW-0175">Coiled coil</keyword>
<reference evidence="3 4" key="1">
    <citation type="submission" date="2019-02" db="EMBL/GenBank/DDBJ databases">
        <title>The genomic architecture of introgression among sibling species of bacteria.</title>
        <authorList>
            <person name="Cavassim M.I.A."/>
            <person name="Moeskjaer S."/>
            <person name="Moslemi C."/>
            <person name="Fields B."/>
            <person name="Bachmann A."/>
            <person name="Vilhjalmsson B."/>
            <person name="Schierup M.H."/>
            <person name="Young J.P.W."/>
            <person name="Andersen S.U."/>
        </authorList>
    </citation>
    <scope>NUCLEOTIDE SEQUENCE [LARGE SCALE GENOMIC DNA]</scope>
    <source>
        <strain evidence="3 4">SM42</strain>
    </source>
</reference>